<evidence type="ECO:0000313" key="7">
    <source>
        <dbReference type="Proteomes" id="UP001280581"/>
    </source>
</evidence>
<feature type="compositionally biased region" description="Polar residues" evidence="4">
    <location>
        <begin position="1064"/>
        <end position="1075"/>
    </location>
</feature>
<dbReference type="PROSITE" id="PS00354">
    <property type="entry name" value="HMGI_Y"/>
    <property type="match status" value="1"/>
</dbReference>
<dbReference type="Gene3D" id="3.40.50.12360">
    <property type="match status" value="1"/>
</dbReference>
<feature type="compositionally biased region" description="Polar residues" evidence="4">
    <location>
        <begin position="677"/>
        <end position="686"/>
    </location>
</feature>
<feature type="compositionally biased region" description="Low complexity" evidence="4">
    <location>
        <begin position="301"/>
        <end position="316"/>
    </location>
</feature>
<dbReference type="InterPro" id="IPR038609">
    <property type="entry name" value="HDA1_su2/3_sf"/>
</dbReference>
<organism evidence="6 7">
    <name type="scientific">Pseudopithomyces chartarum</name>
    <dbReference type="NCBI Taxonomy" id="1892770"/>
    <lineage>
        <taxon>Eukaryota</taxon>
        <taxon>Fungi</taxon>
        <taxon>Dikarya</taxon>
        <taxon>Ascomycota</taxon>
        <taxon>Pezizomycotina</taxon>
        <taxon>Dothideomycetes</taxon>
        <taxon>Pleosporomycetidae</taxon>
        <taxon>Pleosporales</taxon>
        <taxon>Massarineae</taxon>
        <taxon>Didymosphaeriaceae</taxon>
        <taxon>Pseudopithomyces</taxon>
    </lineage>
</organism>
<evidence type="ECO:0000256" key="2">
    <source>
        <dbReference type="ARBA" id="ARBA00023242"/>
    </source>
</evidence>
<dbReference type="GO" id="GO:0006355">
    <property type="term" value="P:regulation of DNA-templated transcription"/>
    <property type="evidence" value="ECO:0007669"/>
    <property type="project" value="InterPro"/>
</dbReference>
<keyword evidence="3" id="KW-0175">Coiled coil</keyword>
<comment type="subcellular location">
    <subcellularLocation>
        <location evidence="1">Nucleus</location>
    </subcellularLocation>
</comment>
<dbReference type="GO" id="GO:0005634">
    <property type="term" value="C:nucleus"/>
    <property type="evidence" value="ECO:0007669"/>
    <property type="project" value="UniProtKB-SubCell"/>
</dbReference>
<evidence type="ECO:0000313" key="6">
    <source>
        <dbReference type="EMBL" id="KAK3200909.1"/>
    </source>
</evidence>
<dbReference type="GO" id="GO:0003677">
    <property type="term" value="F:DNA binding"/>
    <property type="evidence" value="ECO:0007669"/>
    <property type="project" value="InterPro"/>
</dbReference>
<evidence type="ECO:0000256" key="3">
    <source>
        <dbReference type="SAM" id="Coils"/>
    </source>
</evidence>
<evidence type="ECO:0000256" key="4">
    <source>
        <dbReference type="SAM" id="MobiDB-lite"/>
    </source>
</evidence>
<feature type="region of interest" description="Disordered" evidence="4">
    <location>
        <begin position="1"/>
        <end position="20"/>
    </location>
</feature>
<name>A0AAN6LNG1_9PLEO</name>
<feature type="compositionally biased region" description="Polar residues" evidence="4">
    <location>
        <begin position="452"/>
        <end position="462"/>
    </location>
</feature>
<protein>
    <recommendedName>
        <fullName evidence="5">Chromo domain-containing protein</fullName>
    </recommendedName>
</protein>
<proteinExistence type="predicted"/>
<feature type="compositionally biased region" description="Basic residues" evidence="4">
    <location>
        <begin position="140"/>
        <end position="151"/>
    </location>
</feature>
<feature type="coiled-coil region" evidence="3">
    <location>
        <begin position="1125"/>
        <end position="1295"/>
    </location>
</feature>
<dbReference type="EMBL" id="WVTA01000017">
    <property type="protein sequence ID" value="KAK3200909.1"/>
    <property type="molecule type" value="Genomic_DNA"/>
</dbReference>
<sequence>MAPSKRKRRAEEWTKTKRHKQTDDRYWSIKYIVAERRTASSLEYLVDWDGIDEDTGLPYGEADRSWIPARDVTSFARAEWETRRTLSEEAAAAILARATANKLDGSRSRSTELEEAPIKRGRGRPRKQPAAEGSVPSRKQGAKRARGRPRKAPPQSSVDNSGATTPSSASSPWTSSLPSEHTQHSIRNPSYDTVAHAPSPQVAIDPRNPSSLKGFLYISQIGSQPPPSSLPSSLISQSCATSSFRSTGVVPESEDEEEESEDDPLASYVPNTQTTTDASHHSSSQSHLSFSATHEDTIISTSLEESPPSPALSIPETEPDAERIQAIPDDETEVRPHFGHQQQIPNTCEFIGDILPTIEEVYVYEAQPSTQEEFANVPQSTAEALIARDFDSPALGASQDIPPSINLGSLACEIPSTTQQQQTLQPSLPLHLPEQQSGPEADSQISSLLTSTAGASVTQQGPRFSEETPGVHVVGPPANLAARPESQSWSSPHIGISSPYCSVEQQAQVVSSDLDLNTQQEHLEDLGSAPAQSYNSVRSVSRHDSSQKSPEPFAAPANYLSPNLRPPKQSIGTLDTYTLAPSRPHTPTSSSTTTMSGSEKTPSMAEGIMGKFLAEAEEKAELSAQKREAEKQCERQKRARERSRSEAQERTPSLEEQAAQAARGLEHQSVQEMPETGTRSPSTIPNRATVPQMPTSLRMVATSVPDPAPLALQDQIRNEGFETMPTEAAPEATLHIPEDIDMDEAQYSGDDEDEDESFLNDDLQLQSNEYVVPLPFHGRQADTYRNICKDIIKEFESFSRNPSRVQRNIEPLFYKLRAVETHIDLIWAGNTIPQPSDVQQEKDEHLAQWSYDFSIKFRFLKELLSKLQDRDLHVILLVEKEDDFRFFNIIESFLRGAHFSYESPITERSHIAEEGLDKSTNLLKTTILSSTSNIILREAHLIVCLNGKPDATQIRNRPWGMKSGFTEVPILHLVIPRTMGHLNHYLSTKISSKGRLRTSVATLSQWTSNHEIGHAVNYVPPKSYEVGFADQVLQYLLPSNDEPPLSEWPLPALGNIKDIVEYQSSQQPHEATNLGSPFPGSITAGKRPLLHDNDNDDPAKRMRYTPQRSAQTNTSHISDSMPAASLSTEQKYDLLKQDNQRLREELEDWARRQYLYEETQKTHRLLKDEKEAIEKKLANSEDRLQKLRDQINERTAENVQLKKQVEEHQSLNSLSDDLKVAKIAEKTAEITALQDQLAQQAKSVKDATDSKDRAESLLTYVNDRLREQSSETTTLRQENKVLQAENARLKRAELAQPRKQEHQQRQEQLLLSSNENLRTQVGILTRQLQVKSQEDKKARAEKEQMRTTRGWGLGLGRRARDRGRRGRGVGRQVRCRMGGIGWRI</sequence>
<reference evidence="6 7" key="1">
    <citation type="submission" date="2021-02" db="EMBL/GenBank/DDBJ databases">
        <title>Genome assembly of Pseudopithomyces chartarum.</title>
        <authorList>
            <person name="Jauregui R."/>
            <person name="Singh J."/>
            <person name="Voisey C."/>
        </authorList>
    </citation>
    <scope>NUCLEOTIDE SEQUENCE [LARGE SCALE GENOMIC DNA]</scope>
    <source>
        <strain evidence="6 7">AGR01</strain>
    </source>
</reference>
<feature type="compositionally biased region" description="Basic and acidic residues" evidence="4">
    <location>
        <begin position="1089"/>
        <end position="1100"/>
    </location>
</feature>
<dbReference type="PROSITE" id="PS50013">
    <property type="entry name" value="CHROMO_2"/>
    <property type="match status" value="1"/>
</dbReference>
<feature type="region of interest" description="Disordered" evidence="4">
    <location>
        <begin position="245"/>
        <end position="291"/>
    </location>
</feature>
<feature type="compositionally biased region" description="Polar residues" evidence="4">
    <location>
        <begin position="1106"/>
        <end position="1118"/>
    </location>
</feature>
<evidence type="ECO:0000256" key="1">
    <source>
        <dbReference type="ARBA" id="ARBA00004123"/>
    </source>
</evidence>
<feature type="compositionally biased region" description="Low complexity" evidence="4">
    <location>
        <begin position="581"/>
        <end position="601"/>
    </location>
</feature>
<feature type="region of interest" description="Disordered" evidence="4">
    <location>
        <begin position="618"/>
        <end position="690"/>
    </location>
</feature>
<feature type="compositionally biased region" description="Low complexity" evidence="4">
    <location>
        <begin position="272"/>
        <end position="291"/>
    </location>
</feature>
<dbReference type="InterPro" id="IPR017956">
    <property type="entry name" value="AT_hook_DNA-bd_motif"/>
</dbReference>
<feature type="region of interest" description="Disordered" evidence="4">
    <location>
        <begin position="301"/>
        <end position="320"/>
    </location>
</feature>
<feature type="compositionally biased region" description="Basic and acidic residues" evidence="4">
    <location>
        <begin position="104"/>
        <end position="118"/>
    </location>
</feature>
<feature type="compositionally biased region" description="Basic and acidic residues" evidence="4">
    <location>
        <begin position="618"/>
        <end position="653"/>
    </location>
</feature>
<dbReference type="Gene3D" id="2.40.50.40">
    <property type="match status" value="1"/>
</dbReference>
<feature type="region of interest" description="Disordered" evidence="4">
    <location>
        <begin position="1064"/>
        <end position="1125"/>
    </location>
</feature>
<accession>A0AAN6LNG1</accession>
<feature type="region of interest" description="Disordered" evidence="4">
    <location>
        <begin position="101"/>
        <end position="210"/>
    </location>
</feature>
<keyword evidence="2" id="KW-0539">Nucleus</keyword>
<feature type="compositionally biased region" description="Polar residues" evidence="4">
    <location>
        <begin position="530"/>
        <end position="539"/>
    </location>
</feature>
<evidence type="ECO:0000259" key="5">
    <source>
        <dbReference type="PROSITE" id="PS50013"/>
    </source>
</evidence>
<feature type="compositionally biased region" description="Acidic residues" evidence="4">
    <location>
        <begin position="252"/>
        <end position="264"/>
    </location>
</feature>
<dbReference type="Proteomes" id="UP001280581">
    <property type="component" value="Unassembled WGS sequence"/>
</dbReference>
<keyword evidence="7" id="KW-1185">Reference proteome</keyword>
<feature type="compositionally biased region" description="Low complexity" evidence="4">
    <location>
        <begin position="161"/>
        <end position="179"/>
    </location>
</feature>
<feature type="region of interest" description="Disordered" evidence="4">
    <location>
        <begin position="526"/>
        <end position="603"/>
    </location>
</feature>
<dbReference type="InterPro" id="IPR000953">
    <property type="entry name" value="Chromo/chromo_shadow_dom"/>
</dbReference>
<dbReference type="SMART" id="SM00384">
    <property type="entry name" value="AT_hook"/>
    <property type="match status" value="2"/>
</dbReference>
<feature type="region of interest" description="Disordered" evidence="4">
    <location>
        <begin position="452"/>
        <end position="492"/>
    </location>
</feature>
<gene>
    <name evidence="6" type="ORF">GRF29_213g347005</name>
</gene>
<dbReference type="PRINTS" id="PR00929">
    <property type="entry name" value="ATHOOK"/>
</dbReference>
<comment type="caution">
    <text evidence="6">The sequence shown here is derived from an EMBL/GenBank/DDBJ whole genome shotgun (WGS) entry which is preliminary data.</text>
</comment>
<feature type="compositionally biased region" description="Basic and acidic residues" evidence="4">
    <location>
        <begin position="9"/>
        <end position="20"/>
    </location>
</feature>
<feature type="domain" description="Chromo" evidence="5">
    <location>
        <begin position="27"/>
        <end position="72"/>
    </location>
</feature>
<dbReference type="InterPro" id="IPR000637">
    <property type="entry name" value="HMGI/Y_DNA-bd_CS"/>
</dbReference>